<accession>A0ABM7R9T3</accession>
<evidence type="ECO:0000313" key="2">
    <source>
        <dbReference type="Proteomes" id="UP001374893"/>
    </source>
</evidence>
<keyword evidence="2" id="KW-1185">Reference proteome</keyword>
<reference evidence="1 2" key="1">
    <citation type="submission" date="2021-06" db="EMBL/GenBank/DDBJ databases">
        <title>Complete genome of Haloferula helveola possessing various polysaccharide degrading enzymes.</title>
        <authorList>
            <person name="Takami H."/>
            <person name="Huang C."/>
            <person name="Hamasaki K."/>
        </authorList>
    </citation>
    <scope>NUCLEOTIDE SEQUENCE [LARGE SCALE GENOMIC DNA]</scope>
    <source>
        <strain evidence="1 2">CN-1</strain>
    </source>
</reference>
<dbReference type="Proteomes" id="UP001374893">
    <property type="component" value="Chromosome"/>
</dbReference>
<dbReference type="InterPro" id="IPR029021">
    <property type="entry name" value="Prot-tyrosine_phosphatase-like"/>
</dbReference>
<evidence type="ECO:0000313" key="1">
    <source>
        <dbReference type="EMBL" id="BCX48058.1"/>
    </source>
</evidence>
<protein>
    <submittedName>
        <fullName evidence="1">Uncharacterized protein</fullName>
    </submittedName>
</protein>
<dbReference type="RefSeq" id="WP_338690618.1">
    <property type="nucleotide sequence ID" value="NZ_AP024702.1"/>
</dbReference>
<dbReference type="Gene3D" id="3.90.190.10">
    <property type="entry name" value="Protein tyrosine phosphatase superfamily"/>
    <property type="match status" value="1"/>
</dbReference>
<proteinExistence type="predicted"/>
<gene>
    <name evidence="1" type="ORF">HAHE_19660</name>
</gene>
<dbReference type="SUPFAM" id="SSF52799">
    <property type="entry name" value="(Phosphotyrosine protein) phosphatases II"/>
    <property type="match status" value="1"/>
</dbReference>
<sequence>MFFRLSDLEPRTDYAGFKRCLVTRVNTRSMAPFGSVFPAEEHREIDVIVVCGRWQKPNEEWIEIHGGSAKRLSEFLSYGFMSYWDTMKPNSFYERMPAEGFGQIPGFESWSREKVEAYVQEKKVGLAPFMMPLRLIFNQAKGSVSFDFEYRLDLELPDRIFSVDYHSKGKGSATFVSPRSPGPGVLTAADLPSGPSSPPVGGQPELWWIQEGRLAGMPVPNASEIESLSAAGIRAIVTLGAPVDAQACDTAGIRVLELPEPDRDQWEAADEPQILAVAELCRGTQGAVAVCSNDHAASGTILGVALLADGVPVDEAIARMELDVPTKIESMAQMEFLYDAAAMLGMEMES</sequence>
<name>A0ABM7R9T3_9BACT</name>
<dbReference type="EMBL" id="AP024702">
    <property type="protein sequence ID" value="BCX48058.1"/>
    <property type="molecule type" value="Genomic_DNA"/>
</dbReference>
<organism evidence="1 2">
    <name type="scientific">Haloferula helveola</name>
    <dbReference type="NCBI Taxonomy" id="490095"/>
    <lineage>
        <taxon>Bacteria</taxon>
        <taxon>Pseudomonadati</taxon>
        <taxon>Verrucomicrobiota</taxon>
        <taxon>Verrucomicrobiia</taxon>
        <taxon>Verrucomicrobiales</taxon>
        <taxon>Verrucomicrobiaceae</taxon>
        <taxon>Haloferula</taxon>
    </lineage>
</organism>